<evidence type="ECO:0000313" key="6">
    <source>
        <dbReference type="EMBL" id="WAL69532.1"/>
    </source>
</evidence>
<dbReference type="Gene3D" id="1.10.10.60">
    <property type="entry name" value="Homeodomain-like"/>
    <property type="match status" value="1"/>
</dbReference>
<dbReference type="Gene3D" id="3.30.450.40">
    <property type="match status" value="1"/>
</dbReference>
<feature type="domain" description="Sigma-54 factor interaction" evidence="5">
    <location>
        <begin position="415"/>
        <end position="476"/>
    </location>
</feature>
<organism evidence="6 7">
    <name type="scientific">Amycolatopsis cynarae</name>
    <dbReference type="NCBI Taxonomy" id="2995223"/>
    <lineage>
        <taxon>Bacteria</taxon>
        <taxon>Bacillati</taxon>
        <taxon>Actinomycetota</taxon>
        <taxon>Actinomycetes</taxon>
        <taxon>Pseudonocardiales</taxon>
        <taxon>Pseudonocardiaceae</taxon>
        <taxon>Amycolatopsis</taxon>
    </lineage>
</organism>
<dbReference type="Pfam" id="PF25601">
    <property type="entry name" value="AAA_lid_14"/>
    <property type="match status" value="1"/>
</dbReference>
<evidence type="ECO:0000256" key="2">
    <source>
        <dbReference type="ARBA" id="ARBA00022840"/>
    </source>
</evidence>
<evidence type="ECO:0000256" key="4">
    <source>
        <dbReference type="ARBA" id="ARBA00023163"/>
    </source>
</evidence>
<proteinExistence type="predicted"/>
<evidence type="ECO:0000313" key="7">
    <source>
        <dbReference type="Proteomes" id="UP001163203"/>
    </source>
</evidence>
<keyword evidence="1" id="KW-0547">Nucleotide-binding</keyword>
<dbReference type="InterPro" id="IPR009057">
    <property type="entry name" value="Homeodomain-like_sf"/>
</dbReference>
<accession>A0ABY7BE73</accession>
<evidence type="ECO:0000259" key="5">
    <source>
        <dbReference type="PROSITE" id="PS50045"/>
    </source>
</evidence>
<dbReference type="InterPro" id="IPR002197">
    <property type="entry name" value="HTH_Fis"/>
</dbReference>
<dbReference type="PROSITE" id="PS50045">
    <property type="entry name" value="SIGMA54_INTERACT_4"/>
    <property type="match status" value="1"/>
</dbReference>
<dbReference type="Pfam" id="PF02954">
    <property type="entry name" value="HTH_8"/>
    <property type="match status" value="1"/>
</dbReference>
<evidence type="ECO:0000256" key="3">
    <source>
        <dbReference type="ARBA" id="ARBA00023015"/>
    </source>
</evidence>
<protein>
    <recommendedName>
        <fullName evidence="5">Sigma-54 factor interaction domain-containing protein</fullName>
    </recommendedName>
</protein>
<dbReference type="InterPro" id="IPR002078">
    <property type="entry name" value="Sigma_54_int"/>
</dbReference>
<dbReference type="InterPro" id="IPR058031">
    <property type="entry name" value="AAA_lid_NorR"/>
</dbReference>
<reference evidence="6" key="1">
    <citation type="submission" date="2022-11" db="EMBL/GenBank/DDBJ databases">
        <authorList>
            <person name="Mo P."/>
        </authorList>
    </citation>
    <scope>NUCLEOTIDE SEQUENCE</scope>
    <source>
        <strain evidence="6">HUAS 11-8</strain>
    </source>
</reference>
<gene>
    <name evidence="6" type="ORF">ORV05_17725</name>
</gene>
<dbReference type="InterPro" id="IPR025944">
    <property type="entry name" value="Sigma_54_int_dom_CS"/>
</dbReference>
<keyword evidence="3" id="KW-0805">Transcription regulation</keyword>
<dbReference type="SUPFAM" id="SSF52540">
    <property type="entry name" value="P-loop containing nucleoside triphosphate hydrolases"/>
    <property type="match status" value="1"/>
</dbReference>
<dbReference type="EMBL" id="CP113836">
    <property type="protein sequence ID" value="WAL69532.1"/>
    <property type="molecule type" value="Genomic_DNA"/>
</dbReference>
<dbReference type="PRINTS" id="PR01590">
    <property type="entry name" value="HTHFIS"/>
</dbReference>
<dbReference type="PROSITE" id="PS00688">
    <property type="entry name" value="SIGMA54_INTERACT_3"/>
    <property type="match status" value="1"/>
</dbReference>
<sequence>MTLGSVFTGEEASLRPEIAVSWRRSRLHGLTPELDPARVSITEVDHSSRLMTAGRAVLDELSRQLEGTQFCVLLADRDCRIVYRWFGDRRLQQQIEGIGAVLGSQFGEGRIGTNALGTPYESGKAVEIHGGEHFVEALKRFSCYGHPIRHPLTGRIEGVLDITGIGEIGNPLFGPLVSRAVVDIQQRIVEGARVAERRLFLAFQEATHRRSAPVAVLGGDIVLANRSCADQLRPADPALLRTLLPRVPRRGTLTTSLAVPGGGSVEVIAERVEGTPDGAVFQVTRRAPAHHDHPAHDAPPPDPVAARTLFVTGEPGTGRSTAVAGFAGDDPMVVLDAASALTEEPGRWAGRLATLAAKDGTVVVLDDIHLVPEGLAVLVRETLDRGPAARLAMTACPADRLPPAVAGLAARCDRTLALAPLRDRLAELPALAEAMMAAERPGRPVRFTGQVLEALGAQPWPGNLRELRAVVAGIARQPCGGVIDMDRLPPRYRASAKVRRLGGRELAERNAIITALYAHDGNKLRAARELGISRTTLYRRMQALEIADECSVL</sequence>
<keyword evidence="4" id="KW-0804">Transcription</keyword>
<dbReference type="InterPro" id="IPR027417">
    <property type="entry name" value="P-loop_NTPase"/>
</dbReference>
<evidence type="ECO:0000256" key="1">
    <source>
        <dbReference type="ARBA" id="ARBA00022741"/>
    </source>
</evidence>
<keyword evidence="2" id="KW-0067">ATP-binding</keyword>
<dbReference type="Gene3D" id="1.10.8.60">
    <property type="match status" value="1"/>
</dbReference>
<dbReference type="PANTHER" id="PTHR32071:SF122">
    <property type="entry name" value="SIGMA FACTOR"/>
    <property type="match status" value="1"/>
</dbReference>
<dbReference type="SUPFAM" id="SSF46689">
    <property type="entry name" value="Homeodomain-like"/>
    <property type="match status" value="1"/>
</dbReference>
<name>A0ABY7BE73_9PSEU</name>
<dbReference type="PANTHER" id="PTHR32071">
    <property type="entry name" value="TRANSCRIPTIONAL REGULATORY PROTEIN"/>
    <property type="match status" value="1"/>
</dbReference>
<dbReference type="Proteomes" id="UP001163203">
    <property type="component" value="Chromosome"/>
</dbReference>
<dbReference type="InterPro" id="IPR029016">
    <property type="entry name" value="GAF-like_dom_sf"/>
</dbReference>
<dbReference type="RefSeq" id="WP_268759617.1">
    <property type="nucleotide sequence ID" value="NZ_CP113836.1"/>
</dbReference>
<keyword evidence="7" id="KW-1185">Reference proteome</keyword>